<evidence type="ECO:0000313" key="3">
    <source>
        <dbReference type="Proteomes" id="UP000242188"/>
    </source>
</evidence>
<keyword evidence="1" id="KW-1133">Transmembrane helix</keyword>
<reference evidence="2 3" key="1">
    <citation type="journal article" date="2017" name="Nat. Ecol. Evol.">
        <title>Scallop genome provides insights into evolution of bilaterian karyotype and development.</title>
        <authorList>
            <person name="Wang S."/>
            <person name="Zhang J."/>
            <person name="Jiao W."/>
            <person name="Li J."/>
            <person name="Xun X."/>
            <person name="Sun Y."/>
            <person name="Guo X."/>
            <person name="Huan P."/>
            <person name="Dong B."/>
            <person name="Zhang L."/>
            <person name="Hu X."/>
            <person name="Sun X."/>
            <person name="Wang J."/>
            <person name="Zhao C."/>
            <person name="Wang Y."/>
            <person name="Wang D."/>
            <person name="Huang X."/>
            <person name="Wang R."/>
            <person name="Lv J."/>
            <person name="Li Y."/>
            <person name="Zhang Z."/>
            <person name="Liu B."/>
            <person name="Lu W."/>
            <person name="Hui Y."/>
            <person name="Liang J."/>
            <person name="Zhou Z."/>
            <person name="Hou R."/>
            <person name="Li X."/>
            <person name="Liu Y."/>
            <person name="Li H."/>
            <person name="Ning X."/>
            <person name="Lin Y."/>
            <person name="Zhao L."/>
            <person name="Xing Q."/>
            <person name="Dou J."/>
            <person name="Li Y."/>
            <person name="Mao J."/>
            <person name="Guo H."/>
            <person name="Dou H."/>
            <person name="Li T."/>
            <person name="Mu C."/>
            <person name="Jiang W."/>
            <person name="Fu Q."/>
            <person name="Fu X."/>
            <person name="Miao Y."/>
            <person name="Liu J."/>
            <person name="Yu Q."/>
            <person name="Li R."/>
            <person name="Liao H."/>
            <person name="Li X."/>
            <person name="Kong Y."/>
            <person name="Jiang Z."/>
            <person name="Chourrout D."/>
            <person name="Li R."/>
            <person name="Bao Z."/>
        </authorList>
    </citation>
    <scope>NUCLEOTIDE SEQUENCE [LARGE SCALE GENOMIC DNA]</scope>
    <source>
        <strain evidence="2 3">PY_sf001</strain>
    </source>
</reference>
<dbReference type="Gene3D" id="1.20.120.1760">
    <property type="match status" value="1"/>
</dbReference>
<gene>
    <name evidence="2" type="ORF">KP79_PYT12477</name>
</gene>
<dbReference type="OrthoDB" id="10253254at2759"/>
<dbReference type="Proteomes" id="UP000242188">
    <property type="component" value="Unassembled WGS sequence"/>
</dbReference>
<sequence length="291" mass="32921">MTFLDPPNKGGYSPLRSLSVKLLMMDHMAHYIYNPIAEAVVTLFEPTGVYHIITPNVISITGLVLGFVSGKFVSMESLQCRRIGILIFEYRMWLDVLDGVVFRHTSGNPVYKSHRTSLGFFIDVDCDIFSGVALAFGCLFYLWKYPPILASRDLLPQTKPFLSVRGFEDDTPAKFIGTKATKNYIFSKALIYGVVIVIASVTWDNVVQAYVDLLQTPLETSIHTEKQTVALHSTVTFLSMYLWRFGGSQALLNMIQIAVFADKLWASICSSYRLFCFNRMVKFILNSQKEE</sequence>
<dbReference type="AlphaFoldDB" id="A0A210QJJ3"/>
<feature type="transmembrane region" description="Helical" evidence="1">
    <location>
        <begin position="52"/>
        <end position="73"/>
    </location>
</feature>
<organism evidence="2 3">
    <name type="scientific">Mizuhopecten yessoensis</name>
    <name type="common">Japanese scallop</name>
    <name type="synonym">Patinopecten yessoensis</name>
    <dbReference type="NCBI Taxonomy" id="6573"/>
    <lineage>
        <taxon>Eukaryota</taxon>
        <taxon>Metazoa</taxon>
        <taxon>Spiralia</taxon>
        <taxon>Lophotrochozoa</taxon>
        <taxon>Mollusca</taxon>
        <taxon>Bivalvia</taxon>
        <taxon>Autobranchia</taxon>
        <taxon>Pteriomorphia</taxon>
        <taxon>Pectinida</taxon>
        <taxon>Pectinoidea</taxon>
        <taxon>Pectinidae</taxon>
        <taxon>Mizuhopecten</taxon>
    </lineage>
</organism>
<comment type="caution">
    <text evidence="2">The sequence shown here is derived from an EMBL/GenBank/DDBJ whole genome shotgun (WGS) entry which is preliminary data.</text>
</comment>
<evidence type="ECO:0008006" key="4">
    <source>
        <dbReference type="Google" id="ProtNLM"/>
    </source>
</evidence>
<keyword evidence="3" id="KW-1185">Reference proteome</keyword>
<name>A0A210QJJ3_MIZYE</name>
<dbReference type="EMBL" id="NEDP02003345">
    <property type="protein sequence ID" value="OWF48913.1"/>
    <property type="molecule type" value="Genomic_DNA"/>
</dbReference>
<evidence type="ECO:0000256" key="1">
    <source>
        <dbReference type="SAM" id="Phobius"/>
    </source>
</evidence>
<keyword evidence="1" id="KW-0472">Membrane</keyword>
<accession>A0A210QJJ3</accession>
<protein>
    <recommendedName>
        <fullName evidence="4">Ceramide phosphoethanolamine synthase</fullName>
    </recommendedName>
</protein>
<evidence type="ECO:0000313" key="2">
    <source>
        <dbReference type="EMBL" id="OWF48913.1"/>
    </source>
</evidence>
<dbReference type="InterPro" id="IPR043130">
    <property type="entry name" value="CDP-OH_PTrfase_TM_dom"/>
</dbReference>
<dbReference type="STRING" id="6573.A0A210QJJ3"/>
<keyword evidence="1" id="KW-0812">Transmembrane</keyword>
<proteinExistence type="predicted"/>